<sequence length="76" mass="8834">MVILGILMLTMNEPMKCLNCQKRSDRVYFESMQKLYEVKRRQPNKPIAFCLADVCDIALYADVDIPAELLNRLLPE</sequence>
<comment type="caution">
    <text evidence="1">The sequence shown here is derived from an EMBL/GenBank/DDBJ whole genome shotgun (WGS) entry which is preliminary data.</text>
</comment>
<evidence type="ECO:0000313" key="2">
    <source>
        <dbReference type="Proteomes" id="UP001558632"/>
    </source>
</evidence>
<gene>
    <name evidence="1" type="ORF">TSPI_03373</name>
</gene>
<proteinExistence type="predicted"/>
<name>A0ABR3KR28_TRISP</name>
<evidence type="ECO:0000313" key="1">
    <source>
        <dbReference type="EMBL" id="KAL1243081.1"/>
    </source>
</evidence>
<dbReference type="Proteomes" id="UP001558632">
    <property type="component" value="Unassembled WGS sequence"/>
</dbReference>
<dbReference type="EMBL" id="JBEUSY010000170">
    <property type="protein sequence ID" value="KAL1243081.1"/>
    <property type="molecule type" value="Genomic_DNA"/>
</dbReference>
<protein>
    <submittedName>
        <fullName evidence="1">Threonylcarbamoyl-AMP synthase</fullName>
    </submittedName>
</protein>
<keyword evidence="2" id="KW-1185">Reference proteome</keyword>
<reference evidence="1 2" key="1">
    <citation type="submission" date="2024-07" db="EMBL/GenBank/DDBJ databases">
        <title>Enhanced genomic and transcriptomic resources for Trichinella pseudospiralis and T. spiralis underpin the discovery of pronounced molecular differences between stages and species.</title>
        <authorList>
            <person name="Pasi K.K."/>
            <person name="La Rosa G."/>
            <person name="Gomez-Morales M.A."/>
            <person name="Tosini F."/>
            <person name="Sumanam S."/>
            <person name="Young N.D."/>
            <person name="Chang B.C."/>
            <person name="Robin G.B."/>
        </authorList>
    </citation>
    <scope>NUCLEOTIDE SEQUENCE [LARGE SCALE GENOMIC DNA]</scope>
    <source>
        <strain evidence="1">ISS534</strain>
    </source>
</reference>
<accession>A0ABR3KR28</accession>
<dbReference type="Gene3D" id="3.90.870.10">
    <property type="entry name" value="DHBP synthase"/>
    <property type="match status" value="1"/>
</dbReference>
<organism evidence="1 2">
    <name type="scientific">Trichinella spiralis</name>
    <name type="common">Trichina worm</name>
    <dbReference type="NCBI Taxonomy" id="6334"/>
    <lineage>
        <taxon>Eukaryota</taxon>
        <taxon>Metazoa</taxon>
        <taxon>Ecdysozoa</taxon>
        <taxon>Nematoda</taxon>
        <taxon>Enoplea</taxon>
        <taxon>Dorylaimia</taxon>
        <taxon>Trichinellida</taxon>
        <taxon>Trichinellidae</taxon>
        <taxon>Trichinella</taxon>
    </lineage>
</organism>